<evidence type="ECO:0000313" key="2">
    <source>
        <dbReference type="EMBL" id="QDO97935.1"/>
    </source>
</evidence>
<feature type="compositionally biased region" description="Basic and acidic residues" evidence="1">
    <location>
        <begin position="1"/>
        <end position="35"/>
    </location>
</feature>
<keyword evidence="3" id="KW-1185">Reference proteome</keyword>
<dbReference type="OrthoDB" id="7190664at2"/>
<protein>
    <submittedName>
        <fullName evidence="2">Uncharacterized protein</fullName>
    </submittedName>
</protein>
<feature type="region of interest" description="Disordered" evidence="1">
    <location>
        <begin position="1"/>
        <end position="63"/>
    </location>
</feature>
<organism evidence="2 3">
    <name type="scientific">Ferrovibrio terrae</name>
    <dbReference type="NCBI Taxonomy" id="2594003"/>
    <lineage>
        <taxon>Bacteria</taxon>
        <taxon>Pseudomonadati</taxon>
        <taxon>Pseudomonadota</taxon>
        <taxon>Alphaproteobacteria</taxon>
        <taxon>Rhodospirillales</taxon>
        <taxon>Rhodospirillaceae</taxon>
        <taxon>Ferrovibrio</taxon>
    </lineage>
</organism>
<reference evidence="2 3" key="1">
    <citation type="submission" date="2019-07" db="EMBL/GenBank/DDBJ databases">
        <title>Genome sequencing for Ferrovibrio sp. K5.</title>
        <authorList>
            <person name="Park S.-J."/>
        </authorList>
    </citation>
    <scope>NUCLEOTIDE SEQUENCE [LARGE SCALE GENOMIC DNA]</scope>
    <source>
        <strain evidence="2 3">K5</strain>
    </source>
</reference>
<evidence type="ECO:0000256" key="1">
    <source>
        <dbReference type="SAM" id="MobiDB-lite"/>
    </source>
</evidence>
<dbReference type="RefSeq" id="WP_144068916.1">
    <property type="nucleotide sequence ID" value="NZ_CP041636.1"/>
</dbReference>
<dbReference type="AlphaFoldDB" id="A0A516H2G9"/>
<gene>
    <name evidence="2" type="ORF">FNB15_11950</name>
</gene>
<dbReference type="EMBL" id="CP041636">
    <property type="protein sequence ID" value="QDO97935.1"/>
    <property type="molecule type" value="Genomic_DNA"/>
</dbReference>
<evidence type="ECO:0000313" key="3">
    <source>
        <dbReference type="Proteomes" id="UP000317496"/>
    </source>
</evidence>
<accession>A0A516H2G9</accession>
<feature type="compositionally biased region" description="Polar residues" evidence="1">
    <location>
        <begin position="37"/>
        <end position="63"/>
    </location>
</feature>
<name>A0A516H2G9_9PROT</name>
<proteinExistence type="predicted"/>
<dbReference type="KEGG" id="fer:FNB15_11950"/>
<dbReference type="Proteomes" id="UP000317496">
    <property type="component" value="Chromosome"/>
</dbReference>
<sequence length="63" mass="7336">MTDHKTQLEKDGKSPRPQDAHLHERRDDQSRRAKAEQAQNSRNAGQTGNIRQNTHNQGYQQDR</sequence>